<accession>A0AAF3EGF9</accession>
<proteinExistence type="predicted"/>
<protein>
    <submittedName>
        <fullName evidence="4">V-SNARE coiled-coil homology domain-containing protein</fullName>
    </submittedName>
</protein>
<sequence length="254" mass="27910">MFGFLWSASSSSSTTNNACYSGSTTAGHVRYAMLNEDGSLGRQQMPWYSRVWAAITWVIFTLILRCDQPVYGIEDGRLDEDGTRSRVNSAHEALELIDEEAEVGKEKEQEEAVQEEKFNRPKSEKKKEKFGRGISLFSKVKKQVEERLETARASETPKKAVRRETLTSEARSDRLPSTSSTAGPSTSSSFQSLVSKGVSAGKALKETIQNLNERGDRLEATSDATERLADSTRGYAATSSALLAKYKGKGGLFG</sequence>
<keyword evidence="1" id="KW-0175">Coiled coil</keyword>
<feature type="region of interest" description="Disordered" evidence="2">
    <location>
        <begin position="148"/>
        <end position="194"/>
    </location>
</feature>
<organism evidence="3 4">
    <name type="scientific">Mesorhabditis belari</name>
    <dbReference type="NCBI Taxonomy" id="2138241"/>
    <lineage>
        <taxon>Eukaryota</taxon>
        <taxon>Metazoa</taxon>
        <taxon>Ecdysozoa</taxon>
        <taxon>Nematoda</taxon>
        <taxon>Chromadorea</taxon>
        <taxon>Rhabditida</taxon>
        <taxon>Rhabditina</taxon>
        <taxon>Rhabditomorpha</taxon>
        <taxon>Rhabditoidea</taxon>
        <taxon>Rhabditidae</taxon>
        <taxon>Mesorhabditinae</taxon>
        <taxon>Mesorhabditis</taxon>
    </lineage>
</organism>
<keyword evidence="3" id="KW-1185">Reference proteome</keyword>
<feature type="compositionally biased region" description="Low complexity" evidence="2">
    <location>
        <begin position="177"/>
        <end position="192"/>
    </location>
</feature>
<feature type="coiled-coil region" evidence="1">
    <location>
        <begin position="201"/>
        <end position="228"/>
    </location>
</feature>
<name>A0AAF3EGF9_9BILA</name>
<evidence type="ECO:0000256" key="1">
    <source>
        <dbReference type="SAM" id="Coils"/>
    </source>
</evidence>
<feature type="compositionally biased region" description="Basic and acidic residues" evidence="2">
    <location>
        <begin position="102"/>
        <end position="126"/>
    </location>
</feature>
<feature type="region of interest" description="Disordered" evidence="2">
    <location>
        <begin position="99"/>
        <end position="126"/>
    </location>
</feature>
<dbReference type="AlphaFoldDB" id="A0AAF3EGF9"/>
<dbReference type="WBParaSite" id="MBELARI_LOCUS13075">
    <property type="protein sequence ID" value="MBELARI_LOCUS13075"/>
    <property type="gene ID" value="MBELARI_LOCUS13075"/>
</dbReference>
<dbReference type="CDD" id="cd15873">
    <property type="entry name" value="R-SNARE_STXBP5_6"/>
    <property type="match status" value="1"/>
</dbReference>
<reference evidence="4" key="1">
    <citation type="submission" date="2024-02" db="UniProtKB">
        <authorList>
            <consortium name="WormBaseParasite"/>
        </authorList>
    </citation>
    <scope>IDENTIFICATION</scope>
</reference>
<dbReference type="Proteomes" id="UP000887575">
    <property type="component" value="Unassembled WGS sequence"/>
</dbReference>
<evidence type="ECO:0000313" key="3">
    <source>
        <dbReference type="Proteomes" id="UP000887575"/>
    </source>
</evidence>
<evidence type="ECO:0000256" key="2">
    <source>
        <dbReference type="SAM" id="MobiDB-lite"/>
    </source>
</evidence>
<evidence type="ECO:0000313" key="4">
    <source>
        <dbReference type="WBParaSite" id="MBELARI_LOCUS13075"/>
    </source>
</evidence>
<dbReference type="Gene3D" id="1.20.5.110">
    <property type="match status" value="1"/>
</dbReference>
<feature type="compositionally biased region" description="Basic and acidic residues" evidence="2">
    <location>
        <begin position="148"/>
        <end position="174"/>
    </location>
</feature>